<sequence>HSYLVKASEHSEKVESYRKYLQEKAKIISEKYNLSTTLERLKSEVEEVIIFATKIAEIIKNGGAQNIPMKL</sequence>
<accession>A0AAV5WU26</accession>
<name>A0AAV5WU26_9BILA</name>
<evidence type="ECO:0000313" key="2">
    <source>
        <dbReference type="Proteomes" id="UP001432322"/>
    </source>
</evidence>
<dbReference type="AlphaFoldDB" id="A0AAV5WU26"/>
<organism evidence="1 2">
    <name type="scientific">Pristionchus fissidentatus</name>
    <dbReference type="NCBI Taxonomy" id="1538716"/>
    <lineage>
        <taxon>Eukaryota</taxon>
        <taxon>Metazoa</taxon>
        <taxon>Ecdysozoa</taxon>
        <taxon>Nematoda</taxon>
        <taxon>Chromadorea</taxon>
        <taxon>Rhabditida</taxon>
        <taxon>Rhabditina</taxon>
        <taxon>Diplogasteromorpha</taxon>
        <taxon>Diplogasteroidea</taxon>
        <taxon>Neodiplogasteridae</taxon>
        <taxon>Pristionchus</taxon>
    </lineage>
</organism>
<feature type="non-terminal residue" evidence="1">
    <location>
        <position position="71"/>
    </location>
</feature>
<gene>
    <name evidence="1" type="ORF">PFISCL1PPCAC_26828</name>
</gene>
<dbReference type="InterPro" id="IPR042089">
    <property type="entry name" value="Peptidase_M13_dom_2"/>
</dbReference>
<reference evidence="1" key="1">
    <citation type="submission" date="2023-10" db="EMBL/GenBank/DDBJ databases">
        <title>Genome assembly of Pristionchus species.</title>
        <authorList>
            <person name="Yoshida K."/>
            <person name="Sommer R.J."/>
        </authorList>
    </citation>
    <scope>NUCLEOTIDE SEQUENCE</scope>
    <source>
        <strain evidence="1">RS5133</strain>
    </source>
</reference>
<feature type="non-terminal residue" evidence="1">
    <location>
        <position position="1"/>
    </location>
</feature>
<keyword evidence="2" id="KW-1185">Reference proteome</keyword>
<dbReference type="EMBL" id="BTSY01000007">
    <property type="protein sequence ID" value="GMT35531.1"/>
    <property type="molecule type" value="Genomic_DNA"/>
</dbReference>
<dbReference type="Proteomes" id="UP001432322">
    <property type="component" value="Unassembled WGS sequence"/>
</dbReference>
<comment type="caution">
    <text evidence="1">The sequence shown here is derived from an EMBL/GenBank/DDBJ whole genome shotgun (WGS) entry which is preliminary data.</text>
</comment>
<dbReference type="Gene3D" id="1.10.1380.10">
    <property type="entry name" value="Neutral endopeptidase , domain2"/>
    <property type="match status" value="1"/>
</dbReference>
<evidence type="ECO:0000313" key="1">
    <source>
        <dbReference type="EMBL" id="GMT35531.1"/>
    </source>
</evidence>
<protein>
    <submittedName>
        <fullName evidence="1">Uncharacterized protein</fullName>
    </submittedName>
</protein>
<proteinExistence type="predicted"/>